<dbReference type="InterPro" id="IPR043472">
    <property type="entry name" value="Macro_dom-like"/>
</dbReference>
<gene>
    <name evidence="1" type="ORF">B0J15DRAFT_487507</name>
</gene>
<dbReference type="OrthoDB" id="6082470at2759"/>
<dbReference type="Gene3D" id="3.40.220.10">
    <property type="entry name" value="Leucine Aminopeptidase, subunit E, domain 1"/>
    <property type="match status" value="1"/>
</dbReference>
<dbReference type="SUPFAM" id="SSF52949">
    <property type="entry name" value="Macro domain-like"/>
    <property type="match status" value="1"/>
</dbReference>
<organism evidence="1 2">
    <name type="scientific">Fusarium solani</name>
    <name type="common">Filamentous fungus</name>
    <dbReference type="NCBI Taxonomy" id="169388"/>
    <lineage>
        <taxon>Eukaryota</taxon>
        <taxon>Fungi</taxon>
        <taxon>Dikarya</taxon>
        <taxon>Ascomycota</taxon>
        <taxon>Pezizomycotina</taxon>
        <taxon>Sordariomycetes</taxon>
        <taxon>Hypocreomycetidae</taxon>
        <taxon>Hypocreales</taxon>
        <taxon>Nectriaceae</taxon>
        <taxon>Fusarium</taxon>
        <taxon>Fusarium solani species complex</taxon>
    </lineage>
</organism>
<dbReference type="AlphaFoldDB" id="A0A9P9KPX3"/>
<evidence type="ECO:0008006" key="3">
    <source>
        <dbReference type="Google" id="ProtNLM"/>
    </source>
</evidence>
<protein>
    <recommendedName>
        <fullName evidence="3">Macro domain-like protein</fullName>
    </recommendedName>
</protein>
<dbReference type="EMBL" id="JAGTJS010000006">
    <property type="protein sequence ID" value="KAH7265949.1"/>
    <property type="molecule type" value="Genomic_DNA"/>
</dbReference>
<reference evidence="1" key="1">
    <citation type="journal article" date="2021" name="Nat. Commun.">
        <title>Genetic determinants of endophytism in the Arabidopsis root mycobiome.</title>
        <authorList>
            <person name="Mesny F."/>
            <person name="Miyauchi S."/>
            <person name="Thiergart T."/>
            <person name="Pickel B."/>
            <person name="Atanasova L."/>
            <person name="Karlsson M."/>
            <person name="Huettel B."/>
            <person name="Barry K.W."/>
            <person name="Haridas S."/>
            <person name="Chen C."/>
            <person name="Bauer D."/>
            <person name="Andreopoulos W."/>
            <person name="Pangilinan J."/>
            <person name="LaButti K."/>
            <person name="Riley R."/>
            <person name="Lipzen A."/>
            <person name="Clum A."/>
            <person name="Drula E."/>
            <person name="Henrissat B."/>
            <person name="Kohler A."/>
            <person name="Grigoriev I.V."/>
            <person name="Martin F.M."/>
            <person name="Hacquard S."/>
        </authorList>
    </citation>
    <scope>NUCLEOTIDE SEQUENCE</scope>
    <source>
        <strain evidence="1">FSSC 5 MPI-SDFR-AT-0091</strain>
    </source>
</reference>
<sequence length="277" mass="31312">MGSRLCIDPSNSHSTLWQYSIIYRCLSHLIQSFRMGSSNSSLPHIHLLCMEERYIDAFEAARVARKLPASFSIEIHDYALSQLPSSVQFDTIVSPANSYGRLDGAFDDAISRAFAPRDDYHALTGVAQAKLYEQWRGFAPPGTCTLVRIPDEFHSRSRNVWGTKRVALCPTMRMPADANWDREVVYECIWSFLCAVDNHNRDIRAGKAPEREEEIRSILMTPLATGVGRLSPERWAAQAVLAMKHFTEASENPEKWSSLGWAELGKSCVETQLTWNL</sequence>
<name>A0A9P9KPX3_FUSSL</name>
<proteinExistence type="predicted"/>
<keyword evidence="2" id="KW-1185">Reference proteome</keyword>
<accession>A0A9P9KPX3</accession>
<evidence type="ECO:0000313" key="1">
    <source>
        <dbReference type="EMBL" id="KAH7265949.1"/>
    </source>
</evidence>
<evidence type="ECO:0000313" key="2">
    <source>
        <dbReference type="Proteomes" id="UP000736672"/>
    </source>
</evidence>
<comment type="caution">
    <text evidence="1">The sequence shown here is derived from an EMBL/GenBank/DDBJ whole genome shotgun (WGS) entry which is preliminary data.</text>
</comment>
<dbReference type="Proteomes" id="UP000736672">
    <property type="component" value="Unassembled WGS sequence"/>
</dbReference>